<dbReference type="Proteomes" id="UP001465976">
    <property type="component" value="Unassembled WGS sequence"/>
</dbReference>
<gene>
    <name evidence="1" type="ORF">V5O48_003145</name>
</gene>
<accession>A0ABR3FTP9</accession>
<dbReference type="EMBL" id="JBAHYK010000081">
    <property type="protein sequence ID" value="KAL0578865.1"/>
    <property type="molecule type" value="Genomic_DNA"/>
</dbReference>
<sequence>MMSYSATISLVKPKLHSAEQALLALIHCIPAGILSEHSSRSSLTKHPSRFVKIYRDYLSHRLTRDRDVQLPRSVNRARYVVFDNSEIKTTIKPRWESFWHSISYRDSFDLAKFLSAPLTSQPPSSARRVNFSSLYFPLSSQEHSKALLERNMICSEDSEDDIAGDANKSFHGCEMSDIESDDVVVWEGSSLFHLSACPPPSCIR</sequence>
<evidence type="ECO:0000313" key="2">
    <source>
        <dbReference type="Proteomes" id="UP001465976"/>
    </source>
</evidence>
<proteinExistence type="predicted"/>
<evidence type="ECO:0000313" key="1">
    <source>
        <dbReference type="EMBL" id="KAL0578865.1"/>
    </source>
</evidence>
<keyword evidence="2" id="KW-1185">Reference proteome</keyword>
<reference evidence="1 2" key="1">
    <citation type="submission" date="2024-02" db="EMBL/GenBank/DDBJ databases">
        <title>A draft genome for the cacao thread blight pathogen Marasmius crinis-equi.</title>
        <authorList>
            <person name="Cohen S.P."/>
            <person name="Baruah I.K."/>
            <person name="Amoako-Attah I."/>
            <person name="Bukari Y."/>
            <person name="Meinhardt L.W."/>
            <person name="Bailey B.A."/>
        </authorList>
    </citation>
    <scope>NUCLEOTIDE SEQUENCE [LARGE SCALE GENOMIC DNA]</scope>
    <source>
        <strain evidence="1 2">GH-76</strain>
    </source>
</reference>
<name>A0ABR3FTP9_9AGAR</name>
<comment type="caution">
    <text evidence="1">The sequence shown here is derived from an EMBL/GenBank/DDBJ whole genome shotgun (WGS) entry which is preliminary data.</text>
</comment>
<protein>
    <submittedName>
        <fullName evidence="1">Uncharacterized protein</fullName>
    </submittedName>
</protein>
<organism evidence="1 2">
    <name type="scientific">Marasmius crinis-equi</name>
    <dbReference type="NCBI Taxonomy" id="585013"/>
    <lineage>
        <taxon>Eukaryota</taxon>
        <taxon>Fungi</taxon>
        <taxon>Dikarya</taxon>
        <taxon>Basidiomycota</taxon>
        <taxon>Agaricomycotina</taxon>
        <taxon>Agaricomycetes</taxon>
        <taxon>Agaricomycetidae</taxon>
        <taxon>Agaricales</taxon>
        <taxon>Marasmiineae</taxon>
        <taxon>Marasmiaceae</taxon>
        <taxon>Marasmius</taxon>
    </lineage>
</organism>